<dbReference type="SUPFAM" id="SSF52833">
    <property type="entry name" value="Thioredoxin-like"/>
    <property type="match status" value="1"/>
</dbReference>
<dbReference type="Gene3D" id="3.40.30.10">
    <property type="entry name" value="Glutaredoxin"/>
    <property type="match status" value="1"/>
</dbReference>
<name>A0AAX4PA18_9CHLO</name>
<dbReference type="InterPro" id="IPR036249">
    <property type="entry name" value="Thioredoxin-like_sf"/>
</dbReference>
<feature type="compositionally biased region" description="Low complexity" evidence="1">
    <location>
        <begin position="105"/>
        <end position="124"/>
    </location>
</feature>
<dbReference type="EMBL" id="CP151506">
    <property type="protein sequence ID" value="WZN62921.1"/>
    <property type="molecule type" value="Genomic_DNA"/>
</dbReference>
<proteinExistence type="predicted"/>
<dbReference type="Proteomes" id="UP001472866">
    <property type="component" value="Chromosome 06"/>
</dbReference>
<reference evidence="2 3" key="1">
    <citation type="submission" date="2024-03" db="EMBL/GenBank/DDBJ databases">
        <title>Complete genome sequence of the green alga Chloropicon roscoffensis RCC1871.</title>
        <authorList>
            <person name="Lemieux C."/>
            <person name="Pombert J.-F."/>
            <person name="Otis C."/>
            <person name="Turmel M."/>
        </authorList>
    </citation>
    <scope>NUCLEOTIDE SEQUENCE [LARGE SCALE GENOMIC DNA]</scope>
    <source>
        <strain evidence="2 3">RCC1871</strain>
    </source>
</reference>
<evidence type="ECO:0000313" key="2">
    <source>
        <dbReference type="EMBL" id="WZN62921.1"/>
    </source>
</evidence>
<feature type="region of interest" description="Disordered" evidence="1">
    <location>
        <begin position="99"/>
        <end position="159"/>
    </location>
</feature>
<dbReference type="AlphaFoldDB" id="A0AAX4PA18"/>
<protein>
    <submittedName>
        <fullName evidence="2">Uncharacterized protein</fullName>
    </submittedName>
</protein>
<organism evidence="2 3">
    <name type="scientific">Chloropicon roscoffensis</name>
    <dbReference type="NCBI Taxonomy" id="1461544"/>
    <lineage>
        <taxon>Eukaryota</taxon>
        <taxon>Viridiplantae</taxon>
        <taxon>Chlorophyta</taxon>
        <taxon>Chloropicophyceae</taxon>
        <taxon>Chloropicales</taxon>
        <taxon>Chloropicaceae</taxon>
        <taxon>Chloropicon</taxon>
    </lineage>
</organism>
<feature type="compositionally biased region" description="Polar residues" evidence="1">
    <location>
        <begin position="30"/>
        <end position="48"/>
    </location>
</feature>
<sequence>MLRGHGRHGVAPKTKRGSARQQAVRKGISSPHNVGTLQGPPTQSSSWCRETAEYYADTERRRGASAVARASCTADVKDESTTSWSSDDLKSVTKVLGGAKIKGGSSSSSSSSLSSSSSSSSSSSDECGERGKKKKKGSTGKAKAKKEAKGGKKRRKKVELLQAQLDRKVRRLEARSARGGEADINAGGAASTDSKLGIMVCNGKKCRERGAEEITKRLERMGKLDPNFVVSMCKCMGRCKKAPNVKAYDLGSA</sequence>
<evidence type="ECO:0000313" key="3">
    <source>
        <dbReference type="Proteomes" id="UP001472866"/>
    </source>
</evidence>
<feature type="compositionally biased region" description="Basic residues" evidence="1">
    <location>
        <begin position="1"/>
        <end position="18"/>
    </location>
</feature>
<feature type="region of interest" description="Disordered" evidence="1">
    <location>
        <begin position="1"/>
        <end position="86"/>
    </location>
</feature>
<keyword evidence="3" id="KW-1185">Reference proteome</keyword>
<dbReference type="CDD" id="cd02980">
    <property type="entry name" value="TRX_Fd_family"/>
    <property type="match status" value="1"/>
</dbReference>
<feature type="compositionally biased region" description="Basic residues" evidence="1">
    <location>
        <begin position="131"/>
        <end position="144"/>
    </location>
</feature>
<gene>
    <name evidence="2" type="ORF">HKI87_06g44660</name>
</gene>
<evidence type="ECO:0000256" key="1">
    <source>
        <dbReference type="SAM" id="MobiDB-lite"/>
    </source>
</evidence>
<accession>A0AAX4PA18</accession>